<dbReference type="SUPFAM" id="SSF52540">
    <property type="entry name" value="P-loop containing nucleoside triphosphate hydrolases"/>
    <property type="match status" value="1"/>
</dbReference>
<dbReference type="InterPro" id="IPR006073">
    <property type="entry name" value="GTP-bd"/>
</dbReference>
<protein>
    <recommendedName>
        <fullName evidence="2">TLDc domain-containing protein</fullName>
    </recommendedName>
</protein>
<dbReference type="Proteomes" id="UP000507470">
    <property type="component" value="Unassembled WGS sequence"/>
</dbReference>
<dbReference type="CDD" id="cd00882">
    <property type="entry name" value="Ras_like_GTPase"/>
    <property type="match status" value="1"/>
</dbReference>
<evidence type="ECO:0000313" key="3">
    <source>
        <dbReference type="EMBL" id="CAC5374207.1"/>
    </source>
</evidence>
<accession>A0A6J8AV67</accession>
<sequence length="486" mass="55019">MASFKQLYEQDKEKINKWIGGGKKRYTLLYSAANNGCDPTTFHTNCDNKGPTVTLVYNVNGNVYGGYARVSWMSGSGESVYDGDAFLFFLKGKSGQKPCKFTIKAPEYALTMNKDCGPTFGKGPDLLTFQNAITKVTDSLPLPLNSVMSPGTYQISADTVTEITGGKFDAEDVVVYAVEDVAQEIYLPTPWREMDLPTWNSELLNLLKKEIEEYWPLREMGVSEDVIPYVNILLLGPVGAGKSSFFNTLNSLFRERLSIQARAGSSDTSLTKSFNVYSIISNRRPLRFRICDCRGFEDAHGVDLFDIEAILDGNIKNKYTFVDKSHITKESPFYRRDPKMHDRVHCVAIVVDANNDPDYPMTEHVQEQIKKTQELMNQKGVPQLILMNKIDGLSESVRGDLSRIFHSQEVKERVEKLAHSLRLPPYTVLPMKNIDTEQRININVNILALYNLRQMLRAADDYLLNYLDEFSGDKFEPTYEKSSDTI</sequence>
<evidence type="ECO:0000259" key="2">
    <source>
        <dbReference type="PROSITE" id="PS51886"/>
    </source>
</evidence>
<dbReference type="Pfam" id="PF07534">
    <property type="entry name" value="TLD"/>
    <property type="match status" value="1"/>
</dbReference>
<dbReference type="InterPro" id="IPR006571">
    <property type="entry name" value="TLDc_dom"/>
</dbReference>
<dbReference type="SMART" id="SM00584">
    <property type="entry name" value="TLDc"/>
    <property type="match status" value="1"/>
</dbReference>
<dbReference type="PANTHER" id="PTHR14241">
    <property type="entry name" value="INTERFERON-INDUCED PROTEIN 44"/>
    <property type="match status" value="1"/>
</dbReference>
<keyword evidence="4" id="KW-1185">Reference proteome</keyword>
<feature type="domain" description="TLDc" evidence="2">
    <location>
        <begin position="1"/>
        <end position="179"/>
    </location>
</feature>
<dbReference type="PANTHER" id="PTHR14241:SF32">
    <property type="entry name" value="VWFA DOMAIN-CONTAINING PROTEIN-RELATED"/>
    <property type="match status" value="1"/>
</dbReference>
<proteinExistence type="inferred from homology"/>
<dbReference type="Pfam" id="PF01926">
    <property type="entry name" value="MMR_HSR1"/>
    <property type="match status" value="1"/>
</dbReference>
<reference evidence="3 4" key="1">
    <citation type="submission" date="2020-06" db="EMBL/GenBank/DDBJ databases">
        <authorList>
            <person name="Li R."/>
            <person name="Bekaert M."/>
        </authorList>
    </citation>
    <scope>NUCLEOTIDE SEQUENCE [LARGE SCALE GENOMIC DNA]</scope>
    <source>
        <strain evidence="4">wild</strain>
    </source>
</reference>
<dbReference type="PROSITE" id="PS51886">
    <property type="entry name" value="TLDC"/>
    <property type="match status" value="1"/>
</dbReference>
<gene>
    <name evidence="3" type="ORF">MCOR_11678</name>
</gene>
<evidence type="ECO:0000256" key="1">
    <source>
        <dbReference type="ARBA" id="ARBA00009243"/>
    </source>
</evidence>
<dbReference type="GO" id="GO:0005525">
    <property type="term" value="F:GTP binding"/>
    <property type="evidence" value="ECO:0007669"/>
    <property type="project" value="InterPro"/>
</dbReference>
<dbReference type="AlphaFoldDB" id="A0A6J8AV67"/>
<dbReference type="EMBL" id="CACVKT020001993">
    <property type="protein sequence ID" value="CAC5374207.1"/>
    <property type="molecule type" value="Genomic_DNA"/>
</dbReference>
<dbReference type="InterPro" id="IPR027417">
    <property type="entry name" value="P-loop_NTPase"/>
</dbReference>
<dbReference type="OrthoDB" id="6068235at2759"/>
<name>A0A6J8AV67_MYTCO</name>
<comment type="similarity">
    <text evidence="1">Belongs to the IFI44 family.</text>
</comment>
<evidence type="ECO:0000313" key="4">
    <source>
        <dbReference type="Proteomes" id="UP000507470"/>
    </source>
</evidence>
<dbReference type="Gene3D" id="3.40.50.300">
    <property type="entry name" value="P-loop containing nucleotide triphosphate hydrolases"/>
    <property type="match status" value="1"/>
</dbReference>
<organism evidence="3 4">
    <name type="scientific">Mytilus coruscus</name>
    <name type="common">Sea mussel</name>
    <dbReference type="NCBI Taxonomy" id="42192"/>
    <lineage>
        <taxon>Eukaryota</taxon>
        <taxon>Metazoa</taxon>
        <taxon>Spiralia</taxon>
        <taxon>Lophotrochozoa</taxon>
        <taxon>Mollusca</taxon>
        <taxon>Bivalvia</taxon>
        <taxon>Autobranchia</taxon>
        <taxon>Pteriomorphia</taxon>
        <taxon>Mytilida</taxon>
        <taxon>Mytiloidea</taxon>
        <taxon>Mytilidae</taxon>
        <taxon>Mytilinae</taxon>
        <taxon>Mytilus</taxon>
    </lineage>
</organism>